<dbReference type="EMBL" id="JXTC01000181">
    <property type="protein sequence ID" value="PON83224.1"/>
    <property type="molecule type" value="Genomic_DNA"/>
</dbReference>
<dbReference type="AlphaFoldDB" id="A0A2P5ECI2"/>
<dbReference type="InParanoid" id="A0A2P5ECI2"/>
<accession>A0A2P5ECI2</accession>
<reference evidence="2" key="1">
    <citation type="submission" date="2016-06" db="EMBL/GenBank/DDBJ databases">
        <title>Parallel loss of symbiosis genes in relatives of nitrogen-fixing non-legume Parasponia.</title>
        <authorList>
            <person name="Van Velzen R."/>
            <person name="Holmer R."/>
            <person name="Bu F."/>
            <person name="Rutten L."/>
            <person name="Van Zeijl A."/>
            <person name="Liu W."/>
            <person name="Santuari L."/>
            <person name="Cao Q."/>
            <person name="Sharma T."/>
            <person name="Shen D."/>
            <person name="Roswanjaya Y."/>
            <person name="Wardhani T."/>
            <person name="Kalhor M.S."/>
            <person name="Jansen J."/>
            <person name="Van den Hoogen J."/>
            <person name="Gungor B."/>
            <person name="Hartog M."/>
            <person name="Hontelez J."/>
            <person name="Verver J."/>
            <person name="Yang W.-C."/>
            <person name="Schijlen E."/>
            <person name="Repin R."/>
            <person name="Schilthuizen M."/>
            <person name="Schranz E."/>
            <person name="Heidstra R."/>
            <person name="Miyata K."/>
            <person name="Fedorova E."/>
            <person name="Kohlen W."/>
            <person name="Bisseling T."/>
            <person name="Smit S."/>
            <person name="Geurts R."/>
        </authorList>
    </citation>
    <scope>NUCLEOTIDE SEQUENCE [LARGE SCALE GENOMIC DNA]</scope>
    <source>
        <strain evidence="2">cv. RG33-2</strain>
    </source>
</reference>
<keyword evidence="2" id="KW-1185">Reference proteome</keyword>
<evidence type="ECO:0000313" key="2">
    <source>
        <dbReference type="Proteomes" id="UP000237000"/>
    </source>
</evidence>
<evidence type="ECO:0000313" key="1">
    <source>
        <dbReference type="EMBL" id="PON83224.1"/>
    </source>
</evidence>
<dbReference type="Proteomes" id="UP000237000">
    <property type="component" value="Unassembled WGS sequence"/>
</dbReference>
<name>A0A2P5ECI2_TREOI</name>
<sequence>YIFFFINLSENHTYKHNSCVLISSISILLKSIKSILKSENKKLVHKNNSSLLVLFANYSGSEPRRTRHFNQTKKKDNNITINKN</sequence>
<organism evidence="1 2">
    <name type="scientific">Trema orientale</name>
    <name type="common">Charcoal tree</name>
    <name type="synonym">Celtis orientalis</name>
    <dbReference type="NCBI Taxonomy" id="63057"/>
    <lineage>
        <taxon>Eukaryota</taxon>
        <taxon>Viridiplantae</taxon>
        <taxon>Streptophyta</taxon>
        <taxon>Embryophyta</taxon>
        <taxon>Tracheophyta</taxon>
        <taxon>Spermatophyta</taxon>
        <taxon>Magnoliopsida</taxon>
        <taxon>eudicotyledons</taxon>
        <taxon>Gunneridae</taxon>
        <taxon>Pentapetalae</taxon>
        <taxon>rosids</taxon>
        <taxon>fabids</taxon>
        <taxon>Rosales</taxon>
        <taxon>Cannabaceae</taxon>
        <taxon>Trema</taxon>
    </lineage>
</organism>
<gene>
    <name evidence="1" type="ORF">TorRG33x02_209280</name>
</gene>
<feature type="non-terminal residue" evidence="1">
    <location>
        <position position="1"/>
    </location>
</feature>
<proteinExistence type="predicted"/>
<protein>
    <submittedName>
        <fullName evidence="1">Uncharacterized protein</fullName>
    </submittedName>
</protein>
<comment type="caution">
    <text evidence="1">The sequence shown here is derived from an EMBL/GenBank/DDBJ whole genome shotgun (WGS) entry which is preliminary data.</text>
</comment>